<feature type="compositionally biased region" description="Basic and acidic residues" evidence="1">
    <location>
        <begin position="1398"/>
        <end position="1428"/>
    </location>
</feature>
<accession>A0A0B2WKR0</accession>
<feature type="compositionally biased region" description="Basic and acidic residues" evidence="1">
    <location>
        <begin position="1981"/>
        <end position="1990"/>
    </location>
</feature>
<feature type="compositionally biased region" description="Acidic residues" evidence="1">
    <location>
        <begin position="36"/>
        <end position="58"/>
    </location>
</feature>
<feature type="compositionally biased region" description="Basic residues" evidence="1">
    <location>
        <begin position="2979"/>
        <end position="2994"/>
    </location>
</feature>
<feature type="region of interest" description="Disordered" evidence="1">
    <location>
        <begin position="1"/>
        <end position="180"/>
    </location>
</feature>
<feature type="region of interest" description="Disordered" evidence="1">
    <location>
        <begin position="216"/>
        <end position="418"/>
    </location>
</feature>
<feature type="compositionally biased region" description="Basic and acidic residues" evidence="1">
    <location>
        <begin position="2937"/>
        <end position="2951"/>
    </location>
</feature>
<feature type="compositionally biased region" description="Polar residues" evidence="1">
    <location>
        <begin position="582"/>
        <end position="595"/>
    </location>
</feature>
<feature type="compositionally biased region" description="Polar residues" evidence="1">
    <location>
        <begin position="1916"/>
        <end position="1930"/>
    </location>
</feature>
<dbReference type="Proteomes" id="UP000030816">
    <property type="component" value="Unassembled WGS sequence"/>
</dbReference>
<dbReference type="STRING" id="1081103.A0A0B2WKR0"/>
<evidence type="ECO:0000256" key="1">
    <source>
        <dbReference type="SAM" id="MobiDB-lite"/>
    </source>
</evidence>
<feature type="region of interest" description="Disordered" evidence="1">
    <location>
        <begin position="1741"/>
        <end position="1834"/>
    </location>
</feature>
<feature type="compositionally biased region" description="Basic and acidic residues" evidence="1">
    <location>
        <begin position="1054"/>
        <end position="1086"/>
    </location>
</feature>
<feature type="compositionally biased region" description="Basic and acidic residues" evidence="1">
    <location>
        <begin position="926"/>
        <end position="949"/>
    </location>
</feature>
<feature type="compositionally biased region" description="Low complexity" evidence="1">
    <location>
        <begin position="704"/>
        <end position="716"/>
    </location>
</feature>
<dbReference type="GeneID" id="63740044"/>
<feature type="region of interest" description="Disordered" evidence="1">
    <location>
        <begin position="2808"/>
        <end position="2848"/>
    </location>
</feature>
<feature type="compositionally biased region" description="Polar residues" evidence="1">
    <location>
        <begin position="376"/>
        <end position="392"/>
    </location>
</feature>
<feature type="compositionally biased region" description="Basic and acidic residues" evidence="1">
    <location>
        <begin position="1778"/>
        <end position="1799"/>
    </location>
</feature>
<feature type="compositionally biased region" description="Basic and acidic residues" evidence="1">
    <location>
        <begin position="1110"/>
        <end position="1135"/>
    </location>
</feature>
<feature type="compositionally biased region" description="Low complexity" evidence="1">
    <location>
        <begin position="331"/>
        <end position="346"/>
    </location>
</feature>
<feature type="compositionally biased region" description="Polar residues" evidence="1">
    <location>
        <begin position="1087"/>
        <end position="1098"/>
    </location>
</feature>
<feature type="region of interest" description="Disordered" evidence="1">
    <location>
        <begin position="2462"/>
        <end position="2498"/>
    </location>
</feature>
<feature type="compositionally biased region" description="Basic and acidic residues" evidence="1">
    <location>
        <begin position="97"/>
        <end position="106"/>
    </location>
</feature>
<feature type="region of interest" description="Disordered" evidence="1">
    <location>
        <begin position="431"/>
        <end position="1236"/>
    </location>
</feature>
<comment type="caution">
    <text evidence="2">The sequence shown here is derived from an EMBL/GenBank/DDBJ whole genome shotgun (WGS) entry which is preliminary data.</text>
</comment>
<feature type="compositionally biased region" description="Acidic residues" evidence="1">
    <location>
        <begin position="1664"/>
        <end position="1673"/>
    </location>
</feature>
<feature type="compositionally biased region" description="Basic and acidic residues" evidence="1">
    <location>
        <begin position="759"/>
        <end position="769"/>
    </location>
</feature>
<feature type="compositionally biased region" description="Basic and acidic residues" evidence="1">
    <location>
        <begin position="1367"/>
        <end position="1382"/>
    </location>
</feature>
<feature type="compositionally biased region" description="Basic and acidic residues" evidence="1">
    <location>
        <begin position="3111"/>
        <end position="3129"/>
    </location>
</feature>
<feature type="compositionally biased region" description="Low complexity" evidence="1">
    <location>
        <begin position="1622"/>
        <end position="1649"/>
    </location>
</feature>
<protein>
    <submittedName>
        <fullName evidence="2">Uncharacterized protein</fullName>
    </submittedName>
</protein>
<feature type="compositionally biased region" description="Basic and acidic residues" evidence="1">
    <location>
        <begin position="962"/>
        <end position="974"/>
    </location>
</feature>
<feature type="compositionally biased region" description="Low complexity" evidence="1">
    <location>
        <begin position="263"/>
        <end position="281"/>
    </location>
</feature>
<feature type="compositionally biased region" description="Low complexity" evidence="1">
    <location>
        <begin position="1601"/>
        <end position="1614"/>
    </location>
</feature>
<dbReference type="OrthoDB" id="4941399at2759"/>
<feature type="compositionally biased region" description="Basic and acidic residues" evidence="1">
    <location>
        <begin position="2726"/>
        <end position="2743"/>
    </location>
</feature>
<gene>
    <name evidence="2" type="ORF">MAM_05589</name>
</gene>
<feature type="compositionally biased region" description="Low complexity" evidence="1">
    <location>
        <begin position="302"/>
        <end position="317"/>
    </location>
</feature>
<feature type="compositionally biased region" description="Basic residues" evidence="1">
    <location>
        <begin position="114"/>
        <end position="126"/>
    </location>
</feature>
<feature type="compositionally biased region" description="Low complexity" evidence="1">
    <location>
        <begin position="1741"/>
        <end position="1753"/>
    </location>
</feature>
<feature type="compositionally biased region" description="Basic and acidic residues" evidence="1">
    <location>
        <begin position="1490"/>
        <end position="1500"/>
    </location>
</feature>
<feature type="region of interest" description="Disordered" evidence="1">
    <location>
        <begin position="2896"/>
        <end position="3235"/>
    </location>
</feature>
<feature type="compositionally biased region" description="Basic and acidic residues" evidence="1">
    <location>
        <begin position="400"/>
        <end position="416"/>
    </location>
</feature>
<feature type="compositionally biased region" description="Polar residues" evidence="1">
    <location>
        <begin position="1027"/>
        <end position="1040"/>
    </location>
</feature>
<feature type="compositionally biased region" description="Polar residues" evidence="1">
    <location>
        <begin position="2130"/>
        <end position="2145"/>
    </location>
</feature>
<feature type="compositionally biased region" description="Basic and acidic residues" evidence="1">
    <location>
        <begin position="1013"/>
        <end position="1024"/>
    </location>
</feature>
<feature type="compositionally biased region" description="Basic and acidic residues" evidence="1">
    <location>
        <begin position="1696"/>
        <end position="1705"/>
    </location>
</feature>
<feature type="compositionally biased region" description="Acidic residues" evidence="1">
    <location>
        <begin position="1352"/>
        <end position="1366"/>
    </location>
</feature>
<feature type="compositionally biased region" description="Polar residues" evidence="1">
    <location>
        <begin position="835"/>
        <end position="851"/>
    </location>
</feature>
<evidence type="ECO:0000313" key="2">
    <source>
        <dbReference type="EMBL" id="KHN96646.1"/>
    </source>
</evidence>
<name>A0A0B2WKR0_METAS</name>
<feature type="compositionally biased region" description="Low complexity" evidence="1">
    <location>
        <begin position="471"/>
        <end position="483"/>
    </location>
</feature>
<feature type="compositionally biased region" description="Basic and acidic residues" evidence="1">
    <location>
        <begin position="778"/>
        <end position="788"/>
    </location>
</feature>
<feature type="compositionally biased region" description="Basic and acidic residues" evidence="1">
    <location>
        <begin position="137"/>
        <end position="150"/>
    </location>
</feature>
<feature type="compositionally biased region" description="Low complexity" evidence="1">
    <location>
        <begin position="3191"/>
        <end position="3202"/>
    </location>
</feature>
<feature type="compositionally biased region" description="Low complexity" evidence="1">
    <location>
        <begin position="1201"/>
        <end position="1212"/>
    </location>
</feature>
<feature type="compositionally biased region" description="Acidic residues" evidence="1">
    <location>
        <begin position="913"/>
        <end position="925"/>
    </location>
</feature>
<feature type="region of interest" description="Disordered" evidence="1">
    <location>
        <begin position="2036"/>
        <end position="2065"/>
    </location>
</feature>
<feature type="compositionally biased region" description="Basic and acidic residues" evidence="1">
    <location>
        <begin position="285"/>
        <end position="301"/>
    </location>
</feature>
<feature type="compositionally biased region" description="Basic and acidic residues" evidence="1">
    <location>
        <begin position="3031"/>
        <end position="3087"/>
    </location>
</feature>
<feature type="region of interest" description="Disordered" evidence="1">
    <location>
        <begin position="2090"/>
        <end position="2147"/>
    </location>
</feature>
<sequence>MAAVTDLSAAQPTLQAEPLAFDGGKDPTTYTRVSESEAEPEPGEDHQEDLDNGEDVGEDSPGAEPSNQPEPKREENSRPSKKRKNKQKNKTNTHVEATNHEDDDKPVATPTASKKNKKKNSKKKNKGAASTPAIKEPQSDAKADEAPPREVEEEGVPTVEADSPAPEPPRHTIEEADTGVVMEDTPAVEEAAAGSEVPVPAVEEAEVVVMQQETVVAAEEPTTQKVSPEVPTTEAPAEEKAEEESQPGKSVSESEAPAPEVIAATTVEQAAPAAEIHLEAAMSDSKPETEAPEPEGLKEETPTPAATPEAATSSPEPGEVSQPEKAEEETAMAAEEPAAASTNADALAEVSTTEADAPPGTVTETEGKHGDEAATEASTETNPTEAKVSENTDPAPEEASVDKAAEGEHIDEKPAEELVTEAVVVEGLKGEVAAVDDTSPAPVPAAEGSLKLMEESDEAVTSEEPAKLVEEAAPTEVATEIETSAPEPATETPKESVAETTAPEESPNQCPEAEQTAAQEPDIQPAAVETAAQATPTGDEATEDLPSGDSLVTTETASEDKPPSGTVSAEGPTNDAMEESAAQEQEGQLTSTEASTLDEVKEKAKEEAPASTDPQALLTTGDAEASPDAGSSPAPESTPESKRESPVESAEVEMTAEEPATHEGLAGVAEPDTGDDAETAEPEPVPTCLNDGSESQKAVDGAIEEASQTEASTAAEAKLDDTEPDSQTEPASDSARAIEEPTAEEAKPEAIATEAALDEAVKEEERAAEPIEIPVSVSEEKEEPKQHPPDNATGAAELENDKTDTQTEDLNTVGPIEEDKPAQEIAAQAEITELTDMTTATSSQEDPSDPTNDGVEAATAPVDEPTATEMKPEELGADSSTAEAAEEVKIEETTTGAGQSVSGESAAAPVSDDVPETTEPQDEETLPEKPAVDESKPEDGAPDGTKDSEVSETDPTETQSAKPDELGAEDKDQPSAEAGAAEALAEESETSDTAGLTVEVATADEATTAAEISTRETKATKEPEPITNENTASVSESVTNEQDKQTEGSSLDNAETKLDKESAVSEGPDKADVRDAPAPDNEHSEPQSDSLSDEQVSTVIRGPGASGEETGVKELTDGAEEKPKPKESEETKESEDTSDTPALAAAPAELKEVAADTEVEEPSDTVVKTSDDQAAEEPNAEQTADIEEAVPVDDIVKPTDETTAVPATETTARSPDSTESETEGLAGDQPQEADVPVEPVEDKVEAAEVAAIPDFEETNSAAIVEPQEQEKEAVQDEDSTNIPEAPPETVEEEPAHNEEPVIDDVADTTGNLALTSDEDNAETDIMKEANEAPSDAIENNAAEPPASAVSVEDQEVAEESNVDDSASEAKPDLNVDAPHELLIEEDDGPADASFAEEQAPKEDALIPAEHGDENTDGLPTKDEAKTSDQIEVASEEDKEVVTVEATGEAFQDKVAPESATKVAEPNAAAEDVEDASPDPPTETGEPAQAETKEELVHAEDAVVAEKQPVPDPPSEPVEGEREEETEIDSKEEADILATQPVVEAEAKGPEPHTEVAEETTTKADIAEESDAVAADEASLGEAPDADETGAQVGSKDETEPTAEPAAEAQEPAASEELRAEGVAETEAVSPEAAAAEEGGANTEEAAAEVAEPEEAEPVSAVEVAEAETSDPDPEAAKSQKEPGALAAEELEPETEAEAKEPEPSHPLEPIEELKKGEAETEETEDYSPKAAAAAIAAGIAAAAGGAALAAAAGSKDGPVAPKTPEEEESKDTVGPIPRDGKLTPKSKKGEELHSFHDTPIEFLEPVEYTSSGRAGEDDGDGALMSPETEEAVELRPAATEVLNKATAATRKAPEHMVAEDLAMGAIEEVGTEESVLAAEQDPLVEQVSQRTPRSIPGPEAIPVEGPLLHPNEERNTMVSATEEQSLTKNDNLALAPASRTRPDQTAESAVLDDFKDELGQRAAIKLVLENISKESAATEEPVARAKEKHAMAVAEEETPPMAEDLLALDDTKDVLGLQNENEAFAADNAILEPVPAGSTKGLSSSVTQEPVLLDDPTKEVTPKAPEELESVEIEALDTAQKAPIVVDDTATDASVSPQVSEEAIPEVARASASCTASQEEELPHAGEPTLESTARPNSTAASSVATIPLDPEEYNAAAIEVFETASDQNLRSAVSEAAIVDEATKHPTTPKSADFVLDTGFQSYPGTDKLNLLDERNENPVEGPKPLLTKDLALVNIAQDVASVEDTISLDNSKVGLAHGAAQKSGVVPIRDAVAAAKAPAVLAQTADELDSGIKAESILATKPDTGSVTEVTQESILSQVSTDEAAIEGEPSIREVAGESDECIPLRAVDPIALAIMGGSLMMSDKSRTSSIVEGNVPPAKAPEETVPLDNKPEELVAQEAADAESEDVAPVIIDNSYKGTNTEVAEPIATDAEKSFEDNAAGLTQDDPLSESWALIEDAEDSKFKSAEESVIEQDVQGPCDPDSEDNATVDLSQPEIPDDASLVEETEAEVQELNTLEETLPDAAVESIVEVKEPDSDLSAEPSVGSVLEVAEIAAEDQTLGPSAEQAATALAMETSTERSRAETQAEMATSSQAVLVIPDIPKTKLEIDASPTESVERKDMAEIAVDQEPVVQAAAEALIEMRLSHEAATGDSPEQARFPDIDEEFVDASEEAQQEVDASVTAELVSSPLEDLDRRYPREMVVELLVEDGAPATGTAIKEHRKSSEEKVVQAESSTEKSGSRIVDIASASTGITALPCAAVAAAAGKLHDSMSNRLADLAVQYEKSLEPAEATQTEQLRDVTEAQEKLAPTGEISSRAATEPEVEPTHSPGLTAHASDVDSRAPTPAVFVPDLTMVDQQRNKTMKRKQKLAVRNAEDAVAAAVVIYATAEAFSPPASPKAGTFQDHEEEFSSVVSREIVEEDLTQLDTDLSADESSREPRASSGERERERHRRRRQSSHHSNRSSRSRGEEEHRESRRHSSHGSHGSRSHRRQSDDTREEASKSPPRTPKRRDSGVSGESSASSGKRRTPEEQAGHERRRAERQPSEQNSEHRGRSEPSEPSERSAHRDRRNNRDVDPPAERSHRSSRRHSHSSQHKSERVPSASAPVEREPVAQSSDKRFFELKNSEGIVGSGLRPTIAGEAKYEYEIEAPKRSNTTRSKPGAGRPSTDQSRPKSTKTRESTDAPRGSSSKGSTTTASEDNARRARKTERSKKGEEKKSSGLKGVLRRIFG</sequence>
<reference evidence="2 3" key="1">
    <citation type="journal article" date="2014" name="Proc. Natl. Acad. Sci. U.S.A.">
        <title>Trajectory and genomic determinants of fungal-pathogen speciation and host adaptation.</title>
        <authorList>
            <person name="Hu X."/>
            <person name="Xiao G."/>
            <person name="Zheng P."/>
            <person name="Shang Y."/>
            <person name="Su Y."/>
            <person name="Zhang X."/>
            <person name="Liu X."/>
            <person name="Zhan S."/>
            <person name="St Leger R.J."/>
            <person name="Wang C."/>
        </authorList>
    </citation>
    <scope>NUCLEOTIDE SEQUENCE [LARGE SCALE GENOMIC DNA]</scope>
    <source>
        <strain evidence="2 3">ARSEF 1941</strain>
    </source>
</reference>
<feature type="region of interest" description="Disordered" evidence="1">
    <location>
        <begin position="2577"/>
        <end position="2596"/>
    </location>
</feature>
<feature type="compositionally biased region" description="Basic and acidic residues" evidence="1">
    <location>
        <begin position="3146"/>
        <end position="3156"/>
    </location>
</feature>
<feature type="region of interest" description="Disordered" evidence="1">
    <location>
        <begin position="2716"/>
        <end position="2744"/>
    </location>
</feature>
<feature type="compositionally biased region" description="Low complexity" evidence="1">
    <location>
        <begin position="1139"/>
        <end position="1148"/>
    </location>
</feature>
<organism evidence="2 3">
    <name type="scientific">Metarhizium album (strain ARSEF 1941)</name>
    <dbReference type="NCBI Taxonomy" id="1081103"/>
    <lineage>
        <taxon>Eukaryota</taxon>
        <taxon>Fungi</taxon>
        <taxon>Dikarya</taxon>
        <taxon>Ascomycota</taxon>
        <taxon>Pezizomycotina</taxon>
        <taxon>Sordariomycetes</taxon>
        <taxon>Hypocreomycetidae</taxon>
        <taxon>Hypocreales</taxon>
        <taxon>Clavicipitaceae</taxon>
        <taxon>Metarhizium</taxon>
    </lineage>
</organism>
<dbReference type="RefSeq" id="XP_040677712.1">
    <property type="nucleotide sequence ID" value="XM_040824387.1"/>
</dbReference>
<dbReference type="HOGENOM" id="CLU_224858_0_0_1"/>
<feature type="compositionally biased region" description="Low complexity" evidence="1">
    <location>
        <begin position="997"/>
        <end position="1011"/>
    </location>
</feature>
<feature type="compositionally biased region" description="Basic and acidic residues" evidence="1">
    <location>
        <begin position="2055"/>
        <end position="2065"/>
    </location>
</feature>
<feature type="compositionally biased region" description="Basic and acidic residues" evidence="1">
    <location>
        <begin position="1544"/>
        <end position="1565"/>
    </location>
</feature>
<feature type="region of interest" description="Disordered" evidence="1">
    <location>
        <begin position="1249"/>
        <end position="1728"/>
    </location>
</feature>
<evidence type="ECO:0000313" key="3">
    <source>
        <dbReference type="Proteomes" id="UP000030816"/>
    </source>
</evidence>
<feature type="compositionally biased region" description="Basic and acidic residues" evidence="1">
    <location>
        <begin position="2995"/>
        <end position="3005"/>
    </location>
</feature>
<feature type="region of interest" description="Disordered" evidence="1">
    <location>
        <begin position="1975"/>
        <end position="2001"/>
    </location>
</feature>
<feature type="compositionally biased region" description="Basic and acidic residues" evidence="1">
    <location>
        <begin position="736"/>
        <end position="748"/>
    </location>
</feature>
<feature type="compositionally biased region" description="Polar residues" evidence="1">
    <location>
        <begin position="893"/>
        <end position="903"/>
    </location>
</feature>
<proteinExistence type="predicted"/>
<feature type="compositionally biased region" description="Acidic residues" evidence="1">
    <location>
        <begin position="1173"/>
        <end position="1191"/>
    </location>
</feature>
<feature type="compositionally biased region" description="Basic residues" evidence="1">
    <location>
        <begin position="79"/>
        <end position="91"/>
    </location>
</feature>
<feature type="compositionally biased region" description="Acidic residues" evidence="1">
    <location>
        <begin position="672"/>
        <end position="681"/>
    </location>
</feature>
<feature type="compositionally biased region" description="Low complexity" evidence="1">
    <location>
        <begin position="3018"/>
        <end position="3027"/>
    </location>
</feature>
<feature type="compositionally biased region" description="Basic and acidic residues" evidence="1">
    <location>
        <begin position="598"/>
        <end position="608"/>
    </location>
</feature>
<feature type="compositionally biased region" description="Basic residues" evidence="1">
    <location>
        <begin position="2952"/>
        <end position="2969"/>
    </location>
</feature>
<keyword evidence="3" id="KW-1185">Reference proteome</keyword>
<feature type="compositionally biased region" description="Basic residues" evidence="1">
    <location>
        <begin position="3088"/>
        <end position="3098"/>
    </location>
</feature>
<dbReference type="EMBL" id="AZHE01000014">
    <property type="protein sequence ID" value="KHN96646.1"/>
    <property type="molecule type" value="Genomic_DNA"/>
</dbReference>
<feature type="region of interest" description="Disordered" evidence="1">
    <location>
        <begin position="1879"/>
        <end position="1949"/>
    </location>
</feature>